<dbReference type="SUPFAM" id="SSF81345">
    <property type="entry name" value="ABC transporter involved in vitamin B12 uptake, BtuC"/>
    <property type="match status" value="1"/>
</dbReference>
<dbReference type="GO" id="GO:0005886">
    <property type="term" value="C:plasma membrane"/>
    <property type="evidence" value="ECO:0007669"/>
    <property type="project" value="UniProtKB-SubCell"/>
</dbReference>
<reference evidence="9 10" key="1">
    <citation type="submission" date="2019-07" db="EMBL/GenBank/DDBJ databases">
        <title>Analysis of the biochemical properties, biological activity and biotechnological potential of siderophores and biosurfactants produced by Antarctic psychrotolerant bacteria.</title>
        <authorList>
            <person name="Styczynski M."/>
            <person name="Krucon T."/>
            <person name="Decewicz P."/>
            <person name="Dziewit L."/>
        </authorList>
    </citation>
    <scope>NUCLEOTIDE SEQUENCE [LARGE SCALE GENOMIC DNA]</scope>
    <source>
        <strain evidence="9 10">ANT_H27</strain>
    </source>
</reference>
<dbReference type="InterPro" id="IPR000522">
    <property type="entry name" value="ABC_transptr_permease_BtuC"/>
</dbReference>
<evidence type="ECO:0000256" key="3">
    <source>
        <dbReference type="ARBA" id="ARBA00022448"/>
    </source>
</evidence>
<dbReference type="OrthoDB" id="9796260at2"/>
<evidence type="ECO:0000256" key="6">
    <source>
        <dbReference type="ARBA" id="ARBA00022989"/>
    </source>
</evidence>
<evidence type="ECO:0000313" key="9">
    <source>
        <dbReference type="EMBL" id="KAA0975190.1"/>
    </source>
</evidence>
<organism evidence="9 10">
    <name type="scientific">Paeniglutamicibacter gangotriensis</name>
    <dbReference type="NCBI Taxonomy" id="254787"/>
    <lineage>
        <taxon>Bacteria</taxon>
        <taxon>Bacillati</taxon>
        <taxon>Actinomycetota</taxon>
        <taxon>Actinomycetes</taxon>
        <taxon>Micrococcales</taxon>
        <taxon>Micrococcaceae</taxon>
        <taxon>Paeniglutamicibacter</taxon>
    </lineage>
</organism>
<feature type="transmembrane region" description="Helical" evidence="8">
    <location>
        <begin position="68"/>
        <end position="87"/>
    </location>
</feature>
<feature type="transmembrane region" description="Helical" evidence="8">
    <location>
        <begin position="31"/>
        <end position="56"/>
    </location>
</feature>
<feature type="transmembrane region" description="Helical" evidence="8">
    <location>
        <begin position="157"/>
        <end position="176"/>
    </location>
</feature>
<dbReference type="AlphaFoldDB" id="A0A5B0EBV4"/>
<evidence type="ECO:0000313" key="10">
    <source>
        <dbReference type="Proteomes" id="UP000323856"/>
    </source>
</evidence>
<keyword evidence="3" id="KW-0813">Transport</keyword>
<protein>
    <submittedName>
        <fullName evidence="9">Iron chelate uptake ABC transporter family permease subunit</fullName>
    </submittedName>
</protein>
<comment type="similarity">
    <text evidence="2">Belongs to the binding-protein-dependent transport system permease family. FecCD subfamily.</text>
</comment>
<evidence type="ECO:0000256" key="1">
    <source>
        <dbReference type="ARBA" id="ARBA00004651"/>
    </source>
</evidence>
<dbReference type="Gene3D" id="1.10.3470.10">
    <property type="entry name" value="ABC transporter involved in vitamin B12 uptake, BtuC"/>
    <property type="match status" value="1"/>
</dbReference>
<dbReference type="PANTHER" id="PTHR30472:SF19">
    <property type="entry name" value="PETROBACTIN IMPORT SYSTEM PERMEASE PROTEIN YCLO"/>
    <property type="match status" value="1"/>
</dbReference>
<evidence type="ECO:0000256" key="8">
    <source>
        <dbReference type="SAM" id="Phobius"/>
    </source>
</evidence>
<evidence type="ECO:0000256" key="5">
    <source>
        <dbReference type="ARBA" id="ARBA00022692"/>
    </source>
</evidence>
<name>A0A5B0EBV4_9MICC</name>
<dbReference type="GO" id="GO:0033214">
    <property type="term" value="P:siderophore-iron import into cell"/>
    <property type="evidence" value="ECO:0007669"/>
    <property type="project" value="TreeGrafter"/>
</dbReference>
<dbReference type="Pfam" id="PF01032">
    <property type="entry name" value="FecCD"/>
    <property type="match status" value="1"/>
</dbReference>
<dbReference type="InterPro" id="IPR037294">
    <property type="entry name" value="ABC_BtuC-like"/>
</dbReference>
<dbReference type="RefSeq" id="WP_149620263.1">
    <property type="nucleotide sequence ID" value="NZ_VOBL01000016.1"/>
</dbReference>
<evidence type="ECO:0000256" key="4">
    <source>
        <dbReference type="ARBA" id="ARBA00022475"/>
    </source>
</evidence>
<dbReference type="Proteomes" id="UP000323856">
    <property type="component" value="Unassembled WGS sequence"/>
</dbReference>
<keyword evidence="7 8" id="KW-0472">Membrane</keyword>
<dbReference type="GO" id="GO:0022857">
    <property type="term" value="F:transmembrane transporter activity"/>
    <property type="evidence" value="ECO:0007669"/>
    <property type="project" value="InterPro"/>
</dbReference>
<evidence type="ECO:0000256" key="7">
    <source>
        <dbReference type="ARBA" id="ARBA00023136"/>
    </source>
</evidence>
<evidence type="ECO:0000256" key="2">
    <source>
        <dbReference type="ARBA" id="ARBA00007935"/>
    </source>
</evidence>
<feature type="transmembrane region" description="Helical" evidence="8">
    <location>
        <begin position="133"/>
        <end position="151"/>
    </location>
</feature>
<feature type="transmembrane region" description="Helical" evidence="8">
    <location>
        <begin position="319"/>
        <end position="340"/>
    </location>
</feature>
<keyword evidence="6 8" id="KW-1133">Transmembrane helix</keyword>
<keyword evidence="5 8" id="KW-0812">Transmembrane</keyword>
<comment type="caution">
    <text evidence="9">The sequence shown here is derived from an EMBL/GenBank/DDBJ whole genome shotgun (WGS) entry which is preliminary data.</text>
</comment>
<feature type="transmembrane region" description="Helical" evidence="8">
    <location>
        <begin position="107"/>
        <end position="126"/>
    </location>
</feature>
<dbReference type="EMBL" id="VOBL01000016">
    <property type="protein sequence ID" value="KAA0975190.1"/>
    <property type="molecule type" value="Genomic_DNA"/>
</dbReference>
<accession>A0A5B0EBV4</accession>
<feature type="transmembrane region" description="Helical" evidence="8">
    <location>
        <begin position="294"/>
        <end position="313"/>
    </location>
</feature>
<feature type="transmembrane region" description="Helical" evidence="8">
    <location>
        <begin position="249"/>
        <end position="282"/>
    </location>
</feature>
<comment type="subcellular location">
    <subcellularLocation>
        <location evidence="1">Cell membrane</location>
        <topology evidence="1">Multi-pass membrane protein</topology>
    </subcellularLocation>
</comment>
<dbReference type="PANTHER" id="PTHR30472">
    <property type="entry name" value="FERRIC ENTEROBACTIN TRANSPORT SYSTEM PERMEASE PROTEIN"/>
    <property type="match status" value="1"/>
</dbReference>
<sequence>MPKTLPPAVVPTRRPIPWRSFSPAMLSPKRISPAVVITVMAVLTLVCITLFMTLGLRGNLSYALSLRGIRVGAMLVVAVAVGLSTLMFQTVTANRILTPSIMGFDALYILIQTALVFMLGSSTLLTAAPGLKFGVEVGLMIVFSALLYRWLFTGGTGSLHLMLLVGIVIGTLFRGFSSLLQRLMEPSEYIVLQDLFFASFNQVEPLLLGISAIIVALVAAVVWKLRKSFDVLALGRETAINLGVDHQRIVTVVLVLCSILVAVSTALVGPVTFFGLLVVSLAYQMVRKFSHAALIPIVCLLGAITLIGGQLLLERVFGFATALSVIIEFAGGLLFLYLLLKGSLK</sequence>
<keyword evidence="4" id="KW-1003">Cell membrane</keyword>
<proteinExistence type="inferred from homology"/>
<feature type="transmembrane region" description="Helical" evidence="8">
    <location>
        <begin position="206"/>
        <end position="225"/>
    </location>
</feature>
<gene>
    <name evidence="9" type="ORF">FQ154_14400</name>
</gene>